<dbReference type="EMBL" id="CM046388">
    <property type="protein sequence ID" value="KAI8574689.1"/>
    <property type="molecule type" value="Genomic_DNA"/>
</dbReference>
<proteinExistence type="predicted"/>
<protein>
    <submittedName>
        <fullName evidence="1">Uncharacterized protein</fullName>
    </submittedName>
</protein>
<keyword evidence="2" id="KW-1185">Reference proteome</keyword>
<accession>A0ACC0QBM9</accession>
<dbReference type="Proteomes" id="UP001062846">
    <property type="component" value="Chromosome 1"/>
</dbReference>
<gene>
    <name evidence="1" type="ORF">RHMOL_Rhmol01G0374000</name>
</gene>
<organism evidence="1 2">
    <name type="scientific">Rhododendron molle</name>
    <name type="common">Chinese azalea</name>
    <name type="synonym">Azalea mollis</name>
    <dbReference type="NCBI Taxonomy" id="49168"/>
    <lineage>
        <taxon>Eukaryota</taxon>
        <taxon>Viridiplantae</taxon>
        <taxon>Streptophyta</taxon>
        <taxon>Embryophyta</taxon>
        <taxon>Tracheophyta</taxon>
        <taxon>Spermatophyta</taxon>
        <taxon>Magnoliopsida</taxon>
        <taxon>eudicotyledons</taxon>
        <taxon>Gunneridae</taxon>
        <taxon>Pentapetalae</taxon>
        <taxon>asterids</taxon>
        <taxon>Ericales</taxon>
        <taxon>Ericaceae</taxon>
        <taxon>Ericoideae</taxon>
        <taxon>Rhodoreae</taxon>
        <taxon>Rhododendron</taxon>
    </lineage>
</organism>
<reference evidence="1" key="1">
    <citation type="submission" date="2022-02" db="EMBL/GenBank/DDBJ databases">
        <title>Plant Genome Project.</title>
        <authorList>
            <person name="Zhang R.-G."/>
        </authorList>
    </citation>
    <scope>NUCLEOTIDE SEQUENCE</scope>
    <source>
        <strain evidence="1">AT1</strain>
    </source>
</reference>
<comment type="caution">
    <text evidence="1">The sequence shown here is derived from an EMBL/GenBank/DDBJ whole genome shotgun (WGS) entry which is preliminary data.</text>
</comment>
<sequence length="556" mass="61062">MNFFKFQNLNPIYKTLLSRFHTQGSNTSFHLHPHNRIIQALGSSQFYDHYPFDLPTHSPNYRIPKRWHVGHSHHHRRRDESGKEAENIFRLGLAADFGLAAGKALTGYLSGSTAIIADAAHSASDVVLSGVALLSFKVARVPKDKEHPYGHGKFETLGALGISVMLLGTAGGIAWHALDILVVGSVLFLPIMKQYDDPIVIHDSLIPFFSVIAMYQGLLSAPPEVVSQSLGHEHMHSHHHGGHHHGIDMDHPILALSMTIIAISVKEGLFWITKRAGEREGSGLMKANAWHHRADAVSSFVTLIGVGGSILGVKFLDPLAGIIVSGMILKAGLETGYQSILELVDAAVPSQQLDLYKQTILQVEGVKGCNHLRGRRAGSSLHLDVNIEVDPFSSVSAAHDVGESVRHHIQKLHHEVAEVFIHIGSRLGFTILLFVDPAISLVSESVTDQQVNTTETNWQSRNLSSDLKDIEDIVSNILSSKFSEKLVLQRTTHHLLGDKILLQIEVSMPPDMSIRDAIKVAEEAEREILKAASDAVQVFILLRLGHTIPEYSSLSH</sequence>
<name>A0ACC0QBM9_RHOML</name>
<evidence type="ECO:0000313" key="1">
    <source>
        <dbReference type="EMBL" id="KAI8574689.1"/>
    </source>
</evidence>
<evidence type="ECO:0000313" key="2">
    <source>
        <dbReference type="Proteomes" id="UP001062846"/>
    </source>
</evidence>